<dbReference type="PROSITE" id="PS51748">
    <property type="entry name" value="HEXOKINASE_2"/>
    <property type="match status" value="1"/>
</dbReference>
<dbReference type="AlphaFoldDB" id="A0A6A7A3A6"/>
<dbReference type="GO" id="GO:0001678">
    <property type="term" value="P:intracellular glucose homeostasis"/>
    <property type="evidence" value="ECO:0007669"/>
    <property type="project" value="InterPro"/>
</dbReference>
<evidence type="ECO:0000256" key="4">
    <source>
        <dbReference type="ARBA" id="ARBA00044613"/>
    </source>
</evidence>
<accession>A0A6A7A3A6</accession>
<keyword evidence="6" id="KW-0808">Transferase</keyword>
<dbReference type="PRINTS" id="PR00475">
    <property type="entry name" value="HEXOKINASE"/>
</dbReference>
<dbReference type="GO" id="GO:0006096">
    <property type="term" value="P:glycolytic process"/>
    <property type="evidence" value="ECO:0007669"/>
    <property type="project" value="UniProtKB-KW"/>
</dbReference>
<dbReference type="GO" id="GO:0005536">
    <property type="term" value="F:D-glucose binding"/>
    <property type="evidence" value="ECO:0007669"/>
    <property type="project" value="InterPro"/>
</dbReference>
<keyword evidence="3 6" id="KW-0324">Glycolysis</keyword>
<organism evidence="8 9">
    <name type="scientific">Ophiobolus disseminans</name>
    <dbReference type="NCBI Taxonomy" id="1469910"/>
    <lineage>
        <taxon>Eukaryota</taxon>
        <taxon>Fungi</taxon>
        <taxon>Dikarya</taxon>
        <taxon>Ascomycota</taxon>
        <taxon>Pezizomycotina</taxon>
        <taxon>Dothideomycetes</taxon>
        <taxon>Pleosporomycetidae</taxon>
        <taxon>Pleosporales</taxon>
        <taxon>Pleosporineae</taxon>
        <taxon>Phaeosphaeriaceae</taxon>
        <taxon>Ophiobolus</taxon>
    </lineage>
</organism>
<name>A0A6A7A3A6_9PLEO</name>
<dbReference type="GO" id="GO:0004340">
    <property type="term" value="F:glucokinase activity"/>
    <property type="evidence" value="ECO:0007669"/>
    <property type="project" value="TreeGrafter"/>
</dbReference>
<dbReference type="EC" id="2.7.1.-" evidence="6"/>
<keyword evidence="6" id="KW-0067">ATP-binding</keyword>
<dbReference type="Proteomes" id="UP000799424">
    <property type="component" value="Unassembled WGS sequence"/>
</dbReference>
<comment type="catalytic activity">
    <reaction evidence="5">
        <text>D-fructose + ATP = D-fructose 6-phosphate + ADP + H(+)</text>
        <dbReference type="Rhea" id="RHEA:16125"/>
        <dbReference type="ChEBI" id="CHEBI:15378"/>
        <dbReference type="ChEBI" id="CHEBI:30616"/>
        <dbReference type="ChEBI" id="CHEBI:37721"/>
        <dbReference type="ChEBI" id="CHEBI:61527"/>
        <dbReference type="ChEBI" id="CHEBI:456216"/>
        <dbReference type="EC" id="2.7.1.1"/>
    </reaction>
    <physiologicalReaction direction="left-to-right" evidence="5">
        <dbReference type="Rhea" id="RHEA:16126"/>
    </physiologicalReaction>
</comment>
<keyword evidence="9" id="KW-1185">Reference proteome</keyword>
<dbReference type="Gene3D" id="1.10.287.1250">
    <property type="match status" value="1"/>
</dbReference>
<keyword evidence="6" id="KW-0547">Nucleotide-binding</keyword>
<feature type="domain" description="Hexokinase N-terminal" evidence="7">
    <location>
        <begin position="37"/>
        <end position="176"/>
    </location>
</feature>
<evidence type="ECO:0000259" key="7">
    <source>
        <dbReference type="Pfam" id="PF00349"/>
    </source>
</evidence>
<proteinExistence type="inferred from homology"/>
<dbReference type="InterPro" id="IPR043129">
    <property type="entry name" value="ATPase_NBD"/>
</dbReference>
<gene>
    <name evidence="8" type="ORF">CC86DRAFT_369457</name>
</gene>
<evidence type="ECO:0000256" key="2">
    <source>
        <dbReference type="ARBA" id="ARBA00005028"/>
    </source>
</evidence>
<dbReference type="GO" id="GO:0008865">
    <property type="term" value="F:fructokinase activity"/>
    <property type="evidence" value="ECO:0007669"/>
    <property type="project" value="TreeGrafter"/>
</dbReference>
<dbReference type="GO" id="GO:0005524">
    <property type="term" value="F:ATP binding"/>
    <property type="evidence" value="ECO:0007669"/>
    <property type="project" value="UniProtKB-UniRule"/>
</dbReference>
<dbReference type="Pfam" id="PF00349">
    <property type="entry name" value="Hexokinase_1"/>
    <property type="match status" value="1"/>
</dbReference>
<evidence type="ECO:0000256" key="6">
    <source>
        <dbReference type="RuleBase" id="RU362007"/>
    </source>
</evidence>
<sequence length="178" mass="20381">MAPSAQQHIDHESYSSWRQHSELEKMVDLPAELENELNKLDTQFWVSGSELKKIVERFREELEEGLTKNDQNIPMNLAWTGLPSGSEKGEILTLDLGGTNLRVCKVILHGDREGAKEKSELDQEQYKLPKDLKTGDADGLWTFISDKLEDLVKSRNLGKDYSKEKPMPLGFTFNYARR</sequence>
<dbReference type="SUPFAM" id="SSF53067">
    <property type="entry name" value="Actin-like ATPase domain"/>
    <property type="match status" value="1"/>
</dbReference>
<dbReference type="OrthoDB" id="5422570at2759"/>
<protein>
    <recommendedName>
        <fullName evidence="6">Phosphotransferase</fullName>
        <ecNumber evidence="6">2.7.1.-</ecNumber>
    </recommendedName>
</protein>
<comment type="catalytic activity">
    <reaction evidence="4">
        <text>a D-hexose + ATP = a D-hexose 6-phosphate + ADP + H(+)</text>
        <dbReference type="Rhea" id="RHEA:22740"/>
        <dbReference type="ChEBI" id="CHEBI:4194"/>
        <dbReference type="ChEBI" id="CHEBI:15378"/>
        <dbReference type="ChEBI" id="CHEBI:30616"/>
        <dbReference type="ChEBI" id="CHEBI:229467"/>
        <dbReference type="ChEBI" id="CHEBI:456216"/>
        <dbReference type="EC" id="2.7.1.1"/>
    </reaction>
    <physiologicalReaction direction="left-to-right" evidence="4">
        <dbReference type="Rhea" id="RHEA:22741"/>
    </physiologicalReaction>
</comment>
<dbReference type="PANTHER" id="PTHR19443:SF16">
    <property type="entry name" value="HEXOKINASE TYPE 1-RELATED"/>
    <property type="match status" value="1"/>
</dbReference>
<dbReference type="PANTHER" id="PTHR19443">
    <property type="entry name" value="HEXOKINASE"/>
    <property type="match status" value="1"/>
</dbReference>
<evidence type="ECO:0000313" key="9">
    <source>
        <dbReference type="Proteomes" id="UP000799424"/>
    </source>
</evidence>
<dbReference type="InterPro" id="IPR001312">
    <property type="entry name" value="Hexokinase"/>
</dbReference>
<dbReference type="Gene3D" id="3.30.420.40">
    <property type="match status" value="1"/>
</dbReference>
<dbReference type="GO" id="GO:0005739">
    <property type="term" value="C:mitochondrion"/>
    <property type="evidence" value="ECO:0007669"/>
    <property type="project" value="TreeGrafter"/>
</dbReference>
<dbReference type="GO" id="GO:0005829">
    <property type="term" value="C:cytosol"/>
    <property type="evidence" value="ECO:0007669"/>
    <property type="project" value="TreeGrafter"/>
</dbReference>
<comment type="similarity">
    <text evidence="6">Belongs to the hexokinase family.</text>
</comment>
<evidence type="ECO:0000256" key="3">
    <source>
        <dbReference type="ARBA" id="ARBA00023152"/>
    </source>
</evidence>
<evidence type="ECO:0000256" key="1">
    <source>
        <dbReference type="ARBA" id="ARBA00004888"/>
    </source>
</evidence>
<reference evidence="8" key="1">
    <citation type="journal article" date="2020" name="Stud. Mycol.">
        <title>101 Dothideomycetes genomes: a test case for predicting lifestyles and emergence of pathogens.</title>
        <authorList>
            <person name="Haridas S."/>
            <person name="Albert R."/>
            <person name="Binder M."/>
            <person name="Bloem J."/>
            <person name="Labutti K."/>
            <person name="Salamov A."/>
            <person name="Andreopoulos B."/>
            <person name="Baker S."/>
            <person name="Barry K."/>
            <person name="Bills G."/>
            <person name="Bluhm B."/>
            <person name="Cannon C."/>
            <person name="Castanera R."/>
            <person name="Culley D."/>
            <person name="Daum C."/>
            <person name="Ezra D."/>
            <person name="Gonzalez J."/>
            <person name="Henrissat B."/>
            <person name="Kuo A."/>
            <person name="Liang C."/>
            <person name="Lipzen A."/>
            <person name="Lutzoni F."/>
            <person name="Magnuson J."/>
            <person name="Mondo S."/>
            <person name="Nolan M."/>
            <person name="Ohm R."/>
            <person name="Pangilinan J."/>
            <person name="Park H.-J."/>
            <person name="Ramirez L."/>
            <person name="Alfaro M."/>
            <person name="Sun H."/>
            <person name="Tritt A."/>
            <person name="Yoshinaga Y."/>
            <person name="Zwiers L.-H."/>
            <person name="Turgeon B."/>
            <person name="Goodwin S."/>
            <person name="Spatafora J."/>
            <person name="Crous P."/>
            <person name="Grigoriev I."/>
        </authorList>
    </citation>
    <scope>NUCLEOTIDE SEQUENCE</scope>
    <source>
        <strain evidence="8">CBS 113818</strain>
    </source>
</reference>
<dbReference type="EMBL" id="MU006224">
    <property type="protein sequence ID" value="KAF2827288.1"/>
    <property type="molecule type" value="Genomic_DNA"/>
</dbReference>
<comment type="pathway">
    <text evidence="2">Carbohydrate metabolism; hexose metabolism.</text>
</comment>
<keyword evidence="6" id="KW-0418">Kinase</keyword>
<dbReference type="GO" id="GO:0006006">
    <property type="term" value="P:glucose metabolic process"/>
    <property type="evidence" value="ECO:0007669"/>
    <property type="project" value="TreeGrafter"/>
</dbReference>
<evidence type="ECO:0000313" key="8">
    <source>
        <dbReference type="EMBL" id="KAF2827288.1"/>
    </source>
</evidence>
<dbReference type="InterPro" id="IPR022672">
    <property type="entry name" value="Hexokinase_N"/>
</dbReference>
<comment type="pathway">
    <text evidence="1">Carbohydrate degradation; glycolysis; D-glyceraldehyde 3-phosphate and glycerone phosphate from D-glucose: step 1/4.</text>
</comment>
<evidence type="ECO:0000256" key="5">
    <source>
        <dbReference type="ARBA" id="ARBA00047905"/>
    </source>
</evidence>